<feature type="transmembrane region" description="Helical" evidence="16">
    <location>
        <begin position="74"/>
        <end position="94"/>
    </location>
</feature>
<sequence length="753" mass="81571">MAKRSPNRRKFSFPKSLKLNGLAVWFLGGGLLFFTLFLLVSLIGYSPNDPTPLMEKAGAVANPLGLAGAYTASSLYSIFGLAAWLLVFLPWLSLPIVLKEKSAGSVILLTAGSVWLIISLAALLGQSGLKMPYEGVSLSMGGKGGLAMARGLFGWAGAPLAWGLPVVLALGGVGLLVWSSWSFLGPFLEPGFEGATKSKPKKSGPIIATQEQYEPEPQAEPEPVPVPEPVSEAFEGEPEKNLFNDQAGPKIRPRKPNSNQATDVEIKAESKGPYHLPPVDLLKENKDPKPVDHADVLRKNSQLLEEKLNDFGVKGQVVEVAPGPVVTMYEFKPAPGVKISKVANLSDDLAMNLKARSIRIVAPIPGKAVIGIEIPSQQRETVYLRELLGSKTYQNAQSPLTLALGKDILGAPVVNNLGRMPHLLIAGATGAGKSVFINTMVLSILYRATPEEVRMLMVDPKRIELSTYNDIPHLLYPIITNPQEATAGLRWAVNEMERRYELLARMGVRNIESFNAKFKKEGPSALFREGDGPDEFNQTGPLPYIVVIIDELADLMMVASKEVEALITRLAQMARAAGLHLVLATQRPSVDVITGLIKANFPSRISFQVTSRVDSRTILDQQGAEQLLGKGDMLFAPPGASGLMRLHGAFVSDNEIEAVADFVRSQAKPDYDPSIVQTPAEGESGGGDDEPEDERYGDAVALVRETGQASISFVQRRLRVGYNRAARMIEQMEREGIVGPSDGSRPREVLIRE</sequence>
<dbReference type="PROSITE" id="PS50901">
    <property type="entry name" value="FTSK"/>
    <property type="match status" value="1"/>
</dbReference>
<evidence type="ECO:0000256" key="3">
    <source>
        <dbReference type="ARBA" id="ARBA00022475"/>
    </source>
</evidence>
<dbReference type="GO" id="GO:0007059">
    <property type="term" value="P:chromosome segregation"/>
    <property type="evidence" value="ECO:0007669"/>
    <property type="project" value="UniProtKB-KW"/>
</dbReference>
<dbReference type="STRING" id="1429043.X474_01730"/>
<dbReference type="PANTHER" id="PTHR22683">
    <property type="entry name" value="SPORULATION PROTEIN RELATED"/>
    <property type="match status" value="1"/>
</dbReference>
<dbReference type="Pfam" id="PF17854">
    <property type="entry name" value="FtsK_alpha"/>
    <property type="match status" value="1"/>
</dbReference>
<feature type="transmembrane region" description="Helical" evidence="16">
    <location>
        <begin position="21"/>
        <end position="45"/>
    </location>
</feature>
<reference evidence="18 19" key="1">
    <citation type="submission" date="2013-11" db="EMBL/GenBank/DDBJ databases">
        <title>Metagenomic analysis of a methanogenic consortium involved in long chain n-alkane degradation.</title>
        <authorList>
            <person name="Davidova I.A."/>
            <person name="Callaghan A.V."/>
            <person name="Wawrik B."/>
            <person name="Pruitt S."/>
            <person name="Marks C."/>
            <person name="Duncan K.E."/>
            <person name="Suflita J.M."/>
        </authorList>
    </citation>
    <scope>NUCLEOTIDE SEQUENCE [LARGE SCALE GENOMIC DNA]</scope>
    <source>
        <strain evidence="18 19">SPR</strain>
    </source>
</reference>
<dbReference type="PATRIC" id="fig|1429043.3.peg.361"/>
<dbReference type="InterPro" id="IPR041027">
    <property type="entry name" value="FtsK_alpha"/>
</dbReference>
<keyword evidence="4 18" id="KW-0132">Cell division</keyword>
<dbReference type="EMBL" id="AZAC01000001">
    <property type="protein sequence ID" value="KIX15991.1"/>
    <property type="molecule type" value="Genomic_DNA"/>
</dbReference>
<evidence type="ECO:0000256" key="4">
    <source>
        <dbReference type="ARBA" id="ARBA00022618"/>
    </source>
</evidence>
<dbReference type="InterPro" id="IPR025199">
    <property type="entry name" value="FtsK_4TM"/>
</dbReference>
<keyword evidence="19" id="KW-1185">Reference proteome</keyword>
<evidence type="ECO:0000256" key="6">
    <source>
        <dbReference type="ARBA" id="ARBA00022741"/>
    </source>
</evidence>
<dbReference type="Gene3D" id="1.10.10.10">
    <property type="entry name" value="Winged helix-like DNA-binding domain superfamily/Winged helix DNA-binding domain"/>
    <property type="match status" value="1"/>
</dbReference>
<keyword evidence="6 14" id="KW-0547">Nucleotide-binding</keyword>
<evidence type="ECO:0000256" key="1">
    <source>
        <dbReference type="ARBA" id="ARBA00004651"/>
    </source>
</evidence>
<dbReference type="RefSeq" id="WP_052514741.1">
    <property type="nucleotide sequence ID" value="NZ_AZAC01000001.1"/>
</dbReference>
<feature type="region of interest" description="Disordered" evidence="15">
    <location>
        <begin position="669"/>
        <end position="694"/>
    </location>
</feature>
<dbReference type="AlphaFoldDB" id="A0A0D2JK52"/>
<dbReference type="Gene3D" id="3.30.980.40">
    <property type="match status" value="1"/>
</dbReference>
<evidence type="ECO:0000256" key="5">
    <source>
        <dbReference type="ARBA" id="ARBA00022692"/>
    </source>
</evidence>
<dbReference type="InterPro" id="IPR018541">
    <property type="entry name" value="Ftsk_gamma"/>
</dbReference>
<evidence type="ECO:0000256" key="15">
    <source>
        <dbReference type="SAM" id="MobiDB-lite"/>
    </source>
</evidence>
<comment type="subcellular location">
    <subcellularLocation>
        <location evidence="1">Cell membrane</location>
        <topology evidence="1">Multi-pass membrane protein</topology>
    </subcellularLocation>
</comment>
<evidence type="ECO:0000313" key="19">
    <source>
        <dbReference type="Proteomes" id="UP000032233"/>
    </source>
</evidence>
<keyword evidence="9 16" id="KW-1133">Transmembrane helix</keyword>
<dbReference type="InterPro" id="IPR036388">
    <property type="entry name" value="WH-like_DNA-bd_sf"/>
</dbReference>
<dbReference type="InParanoid" id="A0A0D2JK52"/>
<dbReference type="Proteomes" id="UP000032233">
    <property type="component" value="Unassembled WGS sequence"/>
</dbReference>
<dbReference type="CDD" id="cd01127">
    <property type="entry name" value="TrwB_TraG_TraD_VirD4"/>
    <property type="match status" value="1"/>
</dbReference>
<dbReference type="GO" id="GO:0003677">
    <property type="term" value="F:DNA binding"/>
    <property type="evidence" value="ECO:0007669"/>
    <property type="project" value="UniProtKB-KW"/>
</dbReference>
<evidence type="ECO:0000256" key="10">
    <source>
        <dbReference type="ARBA" id="ARBA00023125"/>
    </source>
</evidence>
<dbReference type="GO" id="GO:0005524">
    <property type="term" value="F:ATP binding"/>
    <property type="evidence" value="ECO:0007669"/>
    <property type="project" value="UniProtKB-UniRule"/>
</dbReference>
<dbReference type="InterPro" id="IPR003593">
    <property type="entry name" value="AAA+_ATPase"/>
</dbReference>
<evidence type="ECO:0000256" key="12">
    <source>
        <dbReference type="ARBA" id="ARBA00023306"/>
    </source>
</evidence>
<keyword evidence="11 16" id="KW-0472">Membrane</keyword>
<evidence type="ECO:0000256" key="11">
    <source>
        <dbReference type="ARBA" id="ARBA00023136"/>
    </source>
</evidence>
<dbReference type="InterPro" id="IPR027417">
    <property type="entry name" value="P-loop_NTPase"/>
</dbReference>
<dbReference type="SUPFAM" id="SSF52540">
    <property type="entry name" value="P-loop containing nucleoside triphosphate hydrolases"/>
    <property type="match status" value="1"/>
</dbReference>
<dbReference type="SUPFAM" id="SSF46785">
    <property type="entry name" value="Winged helix' DNA-binding domain"/>
    <property type="match status" value="1"/>
</dbReference>
<feature type="region of interest" description="Disordered" evidence="15">
    <location>
        <begin position="213"/>
        <end position="279"/>
    </location>
</feature>
<dbReference type="PANTHER" id="PTHR22683:SF41">
    <property type="entry name" value="DNA TRANSLOCASE FTSK"/>
    <property type="match status" value="1"/>
</dbReference>
<keyword evidence="7" id="KW-0159">Chromosome partition</keyword>
<feature type="region of interest" description="Disordered" evidence="15">
    <location>
        <begin position="734"/>
        <end position="753"/>
    </location>
</feature>
<dbReference type="SMART" id="SM00382">
    <property type="entry name" value="AAA"/>
    <property type="match status" value="1"/>
</dbReference>
<dbReference type="InterPro" id="IPR050206">
    <property type="entry name" value="FtsK/SpoIIIE/SftA"/>
</dbReference>
<accession>A0A0D2JK52</accession>
<evidence type="ECO:0000256" key="7">
    <source>
        <dbReference type="ARBA" id="ARBA00022829"/>
    </source>
</evidence>
<protein>
    <submittedName>
        <fullName evidence="18">Cell division protein FtsK</fullName>
    </submittedName>
</protein>
<comment type="similarity">
    <text evidence="2">Belongs to the FtsK/SpoIIIE/SftA family.</text>
</comment>
<keyword evidence="5 16" id="KW-0812">Transmembrane</keyword>
<feature type="binding site" evidence="14">
    <location>
        <begin position="427"/>
        <end position="434"/>
    </location>
    <ligand>
        <name>ATP</name>
        <dbReference type="ChEBI" id="CHEBI:30616"/>
    </ligand>
</feature>
<evidence type="ECO:0000256" key="14">
    <source>
        <dbReference type="PROSITE-ProRule" id="PRU00289"/>
    </source>
</evidence>
<comment type="subunit">
    <text evidence="13">Homohexamer. Forms a ring that surrounds DNA.</text>
</comment>
<dbReference type="SMART" id="SM00843">
    <property type="entry name" value="Ftsk_gamma"/>
    <property type="match status" value="1"/>
</dbReference>
<gene>
    <name evidence="18" type="ORF">X474_01730</name>
</gene>
<dbReference type="GO" id="GO:0051301">
    <property type="term" value="P:cell division"/>
    <property type="evidence" value="ECO:0007669"/>
    <property type="project" value="UniProtKB-KW"/>
</dbReference>
<dbReference type="Pfam" id="PF13491">
    <property type="entry name" value="FtsK_4TM"/>
    <property type="match status" value="1"/>
</dbReference>
<dbReference type="Pfam" id="PF01580">
    <property type="entry name" value="FtsK_SpoIIIE"/>
    <property type="match status" value="1"/>
</dbReference>
<feature type="transmembrane region" description="Helical" evidence="16">
    <location>
        <begin position="152"/>
        <end position="178"/>
    </location>
</feature>
<evidence type="ECO:0000313" key="18">
    <source>
        <dbReference type="EMBL" id="KIX15991.1"/>
    </source>
</evidence>
<dbReference type="Pfam" id="PF09397">
    <property type="entry name" value="FtsK_gamma"/>
    <property type="match status" value="1"/>
</dbReference>
<keyword evidence="3" id="KW-1003">Cell membrane</keyword>
<dbReference type="GO" id="GO:0005886">
    <property type="term" value="C:plasma membrane"/>
    <property type="evidence" value="ECO:0007669"/>
    <property type="project" value="UniProtKB-SubCell"/>
</dbReference>
<feature type="transmembrane region" description="Helical" evidence="16">
    <location>
        <begin position="106"/>
        <end position="125"/>
    </location>
</feature>
<dbReference type="InterPro" id="IPR036390">
    <property type="entry name" value="WH_DNA-bd_sf"/>
</dbReference>
<dbReference type="Gene3D" id="3.40.50.300">
    <property type="entry name" value="P-loop containing nucleotide triphosphate hydrolases"/>
    <property type="match status" value="1"/>
</dbReference>
<name>A0A0D2JK52_9BACT</name>
<dbReference type="InterPro" id="IPR002543">
    <property type="entry name" value="FtsK_dom"/>
</dbReference>
<evidence type="ECO:0000256" key="13">
    <source>
        <dbReference type="ARBA" id="ARBA00025923"/>
    </source>
</evidence>
<evidence type="ECO:0000256" key="16">
    <source>
        <dbReference type="SAM" id="Phobius"/>
    </source>
</evidence>
<feature type="compositionally biased region" description="Basic and acidic residues" evidence="15">
    <location>
        <begin position="744"/>
        <end position="753"/>
    </location>
</feature>
<evidence type="ECO:0000256" key="2">
    <source>
        <dbReference type="ARBA" id="ARBA00006474"/>
    </source>
</evidence>
<keyword evidence="10" id="KW-0238">DNA-binding</keyword>
<keyword evidence="8 14" id="KW-0067">ATP-binding</keyword>
<evidence type="ECO:0000256" key="9">
    <source>
        <dbReference type="ARBA" id="ARBA00022989"/>
    </source>
</evidence>
<organism evidence="18 19">
    <name type="scientific">Dethiosulfatarculus sandiegensis</name>
    <dbReference type="NCBI Taxonomy" id="1429043"/>
    <lineage>
        <taxon>Bacteria</taxon>
        <taxon>Pseudomonadati</taxon>
        <taxon>Thermodesulfobacteriota</taxon>
        <taxon>Desulfarculia</taxon>
        <taxon>Desulfarculales</taxon>
        <taxon>Desulfarculaceae</taxon>
        <taxon>Dethiosulfatarculus</taxon>
    </lineage>
</organism>
<comment type="caution">
    <text evidence="18">The sequence shown here is derived from an EMBL/GenBank/DDBJ whole genome shotgun (WGS) entry which is preliminary data.</text>
</comment>
<feature type="domain" description="FtsK" evidence="17">
    <location>
        <begin position="410"/>
        <end position="616"/>
    </location>
</feature>
<keyword evidence="12" id="KW-0131">Cell cycle</keyword>
<evidence type="ECO:0000259" key="17">
    <source>
        <dbReference type="PROSITE" id="PS50901"/>
    </source>
</evidence>
<evidence type="ECO:0000256" key="8">
    <source>
        <dbReference type="ARBA" id="ARBA00022840"/>
    </source>
</evidence>
<proteinExistence type="inferred from homology"/>